<comment type="caution">
    <text evidence="5">The sequence shown here is derived from an EMBL/GenBank/DDBJ whole genome shotgun (WGS) entry which is preliminary data.</text>
</comment>
<dbReference type="Gene3D" id="1.10.10.60">
    <property type="entry name" value="Homeodomain-like"/>
    <property type="match status" value="2"/>
</dbReference>
<dbReference type="SUPFAM" id="SSF46689">
    <property type="entry name" value="Homeodomain-like"/>
    <property type="match status" value="2"/>
</dbReference>
<dbReference type="STRING" id="458.Lrub_2154"/>
<accession>A0A0W0XS45</accession>
<dbReference type="Pfam" id="PF12833">
    <property type="entry name" value="HTH_18"/>
    <property type="match status" value="1"/>
</dbReference>
<reference evidence="5 6" key="1">
    <citation type="submission" date="2015-11" db="EMBL/GenBank/DDBJ databases">
        <title>Genomic analysis of 38 Legionella species identifies large and diverse effector repertoires.</title>
        <authorList>
            <person name="Burstein D."/>
            <person name="Amaro F."/>
            <person name="Zusman T."/>
            <person name="Lifshitz Z."/>
            <person name="Cohen O."/>
            <person name="Gilbert J.A."/>
            <person name="Pupko T."/>
            <person name="Shuman H.A."/>
            <person name="Segal G."/>
        </authorList>
    </citation>
    <scope>NUCLEOTIDE SEQUENCE [LARGE SCALE GENOMIC DNA]</scope>
    <source>
        <strain evidence="5 6">WA-270A-C2</strain>
    </source>
</reference>
<dbReference type="PATRIC" id="fig|458.5.peg.2245"/>
<feature type="domain" description="HTH araC/xylS-type" evidence="4">
    <location>
        <begin position="153"/>
        <end position="251"/>
    </location>
</feature>
<name>A0A0W0XS45_9GAMM</name>
<dbReference type="InterPro" id="IPR009057">
    <property type="entry name" value="Homeodomain-like_sf"/>
</dbReference>
<evidence type="ECO:0000256" key="1">
    <source>
        <dbReference type="ARBA" id="ARBA00023015"/>
    </source>
</evidence>
<keyword evidence="6" id="KW-1185">Reference proteome</keyword>
<dbReference type="InterPro" id="IPR014710">
    <property type="entry name" value="RmlC-like_jellyroll"/>
</dbReference>
<evidence type="ECO:0000256" key="2">
    <source>
        <dbReference type="ARBA" id="ARBA00023125"/>
    </source>
</evidence>
<protein>
    <submittedName>
        <fullName evidence="5">AraC family transcriptional regulator</fullName>
    </submittedName>
</protein>
<dbReference type="AlphaFoldDB" id="A0A0W0XS45"/>
<dbReference type="InterPro" id="IPR050204">
    <property type="entry name" value="AraC_XylS_family_regulators"/>
</dbReference>
<evidence type="ECO:0000313" key="5">
    <source>
        <dbReference type="EMBL" id="KTD47232.1"/>
    </source>
</evidence>
<keyword evidence="3" id="KW-0804">Transcription</keyword>
<organism evidence="5 6">
    <name type="scientific">Legionella rubrilucens</name>
    <dbReference type="NCBI Taxonomy" id="458"/>
    <lineage>
        <taxon>Bacteria</taxon>
        <taxon>Pseudomonadati</taxon>
        <taxon>Pseudomonadota</taxon>
        <taxon>Gammaproteobacteria</taxon>
        <taxon>Legionellales</taxon>
        <taxon>Legionellaceae</taxon>
        <taxon>Legionella</taxon>
    </lineage>
</organism>
<dbReference type="SMART" id="SM00342">
    <property type="entry name" value="HTH_ARAC"/>
    <property type="match status" value="1"/>
</dbReference>
<dbReference type="PANTHER" id="PTHR46796:SF10">
    <property type="entry name" value="TRANSCRIPTIONAL ACTIVATOR FEAR"/>
    <property type="match status" value="1"/>
</dbReference>
<evidence type="ECO:0000313" key="6">
    <source>
        <dbReference type="Proteomes" id="UP000054608"/>
    </source>
</evidence>
<keyword evidence="1" id="KW-0805">Transcription regulation</keyword>
<dbReference type="GO" id="GO:0003700">
    <property type="term" value="F:DNA-binding transcription factor activity"/>
    <property type="evidence" value="ECO:0007669"/>
    <property type="project" value="InterPro"/>
</dbReference>
<evidence type="ECO:0000259" key="4">
    <source>
        <dbReference type="PROSITE" id="PS01124"/>
    </source>
</evidence>
<dbReference type="GO" id="GO:0043565">
    <property type="term" value="F:sequence-specific DNA binding"/>
    <property type="evidence" value="ECO:0007669"/>
    <property type="project" value="InterPro"/>
</dbReference>
<gene>
    <name evidence="5" type="ORF">Lrub_2154</name>
</gene>
<dbReference type="InterPro" id="IPR018062">
    <property type="entry name" value="HTH_AraC-typ_CS"/>
</dbReference>
<sequence>MIYFLTKTMLTQHPDSLTLAALELRRYTEETHSHSHAYAQYVFPLQGSLEIEINHCGGLLTGNRAAFIAPSHQHCFAGSEDNLFLVMDLPQPPRIATTQPAFLTINPMLGHLLKFIHHYLLQKTRHNSTQAIVQTLLAALNEDLNPLMDQRALLAKQWIDEHYREPISLARPAAYCHLSISQLQRRFKQAMGQTPGQYWRNQRLLAAQTLMTTSPHSLQRIALDVGYENLAAFSRAFSAWSGTSPTQWRHDFFSKANAF</sequence>
<dbReference type="Proteomes" id="UP000054608">
    <property type="component" value="Unassembled WGS sequence"/>
</dbReference>
<dbReference type="Gene3D" id="2.60.120.10">
    <property type="entry name" value="Jelly Rolls"/>
    <property type="match status" value="1"/>
</dbReference>
<keyword evidence="2" id="KW-0238">DNA-binding</keyword>
<dbReference type="InterPro" id="IPR011051">
    <property type="entry name" value="RmlC_Cupin_sf"/>
</dbReference>
<dbReference type="InterPro" id="IPR018060">
    <property type="entry name" value="HTH_AraC"/>
</dbReference>
<dbReference type="PROSITE" id="PS00041">
    <property type="entry name" value="HTH_ARAC_FAMILY_1"/>
    <property type="match status" value="1"/>
</dbReference>
<evidence type="ECO:0000256" key="3">
    <source>
        <dbReference type="ARBA" id="ARBA00023163"/>
    </source>
</evidence>
<dbReference type="OrthoDB" id="5740883at2"/>
<dbReference type="PANTHER" id="PTHR46796">
    <property type="entry name" value="HTH-TYPE TRANSCRIPTIONAL ACTIVATOR RHAS-RELATED"/>
    <property type="match status" value="1"/>
</dbReference>
<proteinExistence type="predicted"/>
<dbReference type="SUPFAM" id="SSF51182">
    <property type="entry name" value="RmlC-like cupins"/>
    <property type="match status" value="1"/>
</dbReference>
<dbReference type="EMBL" id="LNYT01000020">
    <property type="protein sequence ID" value="KTD47232.1"/>
    <property type="molecule type" value="Genomic_DNA"/>
</dbReference>
<dbReference type="PROSITE" id="PS01124">
    <property type="entry name" value="HTH_ARAC_FAMILY_2"/>
    <property type="match status" value="1"/>
</dbReference>